<protein>
    <submittedName>
        <fullName evidence="1">Uncharacterized protein</fullName>
    </submittedName>
</protein>
<sequence length="104" mass="11580">MAELALDDRSISALYKLDIEFKRATGLHHRLSSESAILDLIKKAFVSQSPKIKAAYLEFIDTLSIQQKTKLNDEGIVPIRLNSLSNNNAKKGFLKQLFGFGKSA</sequence>
<proteinExistence type="predicted"/>
<dbReference type="EMBL" id="BAABWN010000003">
    <property type="protein sequence ID" value="GAA6167234.1"/>
    <property type="molecule type" value="Genomic_DNA"/>
</dbReference>
<accession>A0ABQ0A6F4</accession>
<evidence type="ECO:0000313" key="2">
    <source>
        <dbReference type="Proteomes" id="UP001465153"/>
    </source>
</evidence>
<gene>
    <name evidence="1" type="ORF">NBRC116591_10440</name>
</gene>
<reference evidence="1 2" key="1">
    <citation type="submission" date="2024-04" db="EMBL/GenBank/DDBJ databases">
        <title>Draft genome sequence of Sessilibacter corallicola NBRC 116591.</title>
        <authorList>
            <person name="Miyakawa T."/>
            <person name="Kusuya Y."/>
            <person name="Miura T."/>
        </authorList>
    </citation>
    <scope>NUCLEOTIDE SEQUENCE [LARGE SCALE GENOMIC DNA]</scope>
    <source>
        <strain evidence="1 2">KU-00831-HH</strain>
    </source>
</reference>
<organism evidence="1 2">
    <name type="scientific">Sessilibacter corallicola</name>
    <dbReference type="NCBI Taxonomy" id="2904075"/>
    <lineage>
        <taxon>Bacteria</taxon>
        <taxon>Pseudomonadati</taxon>
        <taxon>Pseudomonadota</taxon>
        <taxon>Gammaproteobacteria</taxon>
        <taxon>Cellvibrionales</taxon>
        <taxon>Cellvibrionaceae</taxon>
        <taxon>Sessilibacter</taxon>
    </lineage>
</organism>
<dbReference type="Proteomes" id="UP001465153">
    <property type="component" value="Unassembled WGS sequence"/>
</dbReference>
<keyword evidence="2" id="KW-1185">Reference proteome</keyword>
<name>A0ABQ0A6F4_9GAMM</name>
<dbReference type="RefSeq" id="WP_233088714.1">
    <property type="nucleotide sequence ID" value="NZ_BAABWN010000003.1"/>
</dbReference>
<comment type="caution">
    <text evidence="1">The sequence shown here is derived from an EMBL/GenBank/DDBJ whole genome shotgun (WGS) entry which is preliminary data.</text>
</comment>
<evidence type="ECO:0000313" key="1">
    <source>
        <dbReference type="EMBL" id="GAA6167234.1"/>
    </source>
</evidence>